<dbReference type="InterPro" id="IPR053714">
    <property type="entry name" value="Iso_Racemase_Enz_sf"/>
</dbReference>
<dbReference type="AlphaFoldDB" id="A0A3N2G640"/>
<evidence type="ECO:0000256" key="1">
    <source>
        <dbReference type="ARBA" id="ARBA00038414"/>
    </source>
</evidence>
<accession>A0A3N2G640</accession>
<dbReference type="GO" id="GO:0047661">
    <property type="term" value="F:amino-acid racemase activity"/>
    <property type="evidence" value="ECO:0007669"/>
    <property type="project" value="InterPro"/>
</dbReference>
<proteinExistence type="inferred from homology"/>
<name>A0A3N2G640_9PSEU</name>
<evidence type="ECO:0000313" key="3">
    <source>
        <dbReference type="Proteomes" id="UP000274843"/>
    </source>
</evidence>
<organism evidence="2 3">
    <name type="scientific">Amycolatopsis thermoflava</name>
    <dbReference type="NCBI Taxonomy" id="84480"/>
    <lineage>
        <taxon>Bacteria</taxon>
        <taxon>Bacillati</taxon>
        <taxon>Actinomycetota</taxon>
        <taxon>Actinomycetes</taxon>
        <taxon>Pseudonocardiales</taxon>
        <taxon>Pseudonocardiaceae</taxon>
        <taxon>Amycolatopsis</taxon>
        <taxon>Amycolatopsis methanolica group</taxon>
    </lineage>
</organism>
<gene>
    <name evidence="2" type="ORF">EDD35_7854</name>
</gene>
<keyword evidence="3" id="KW-1185">Reference proteome</keyword>
<dbReference type="EMBL" id="RKHY01000002">
    <property type="protein sequence ID" value="ROS32111.1"/>
    <property type="molecule type" value="Genomic_DNA"/>
</dbReference>
<dbReference type="Proteomes" id="UP000274843">
    <property type="component" value="Unassembled WGS sequence"/>
</dbReference>
<dbReference type="Gene3D" id="3.40.50.12500">
    <property type="match status" value="1"/>
</dbReference>
<comment type="similarity">
    <text evidence="1">Belongs to the HyuE racemase family.</text>
</comment>
<evidence type="ECO:0000313" key="2">
    <source>
        <dbReference type="EMBL" id="ROS32111.1"/>
    </source>
</evidence>
<reference evidence="2 3" key="1">
    <citation type="submission" date="2018-11" db="EMBL/GenBank/DDBJ databases">
        <title>Sequencing the genomes of 1000 actinobacteria strains.</title>
        <authorList>
            <person name="Klenk H.-P."/>
        </authorList>
    </citation>
    <scope>NUCLEOTIDE SEQUENCE [LARGE SCALE GENOMIC DNA]</scope>
    <source>
        <strain evidence="2 3">DSM 44348</strain>
    </source>
</reference>
<sequence>MTGHQPLVALVHATPAAMAPAATAFDDEFGEARRWNLLDDTLISDAERAGGLTPALRSRMRALISYAVEGGADAVLLSCSMYGPVADEAAPGLPVPVLSSDGALFAEAARLAPERVVVLGPIEAGTRDTVARLRAHLDPRTTVDGHVVAGAREALAAGDIPRAAELVAETARAAGETDLVVLGQFSLAPVRDAVEAALGVPVLSPPHLAARALRAEVHA</sequence>
<protein>
    <recommendedName>
        <fullName evidence="4">Asp/Glu racemase</fullName>
    </recommendedName>
</protein>
<dbReference type="InterPro" id="IPR015942">
    <property type="entry name" value="Asp/Glu/hydantoin_racemase"/>
</dbReference>
<comment type="caution">
    <text evidence="2">The sequence shown here is derived from an EMBL/GenBank/DDBJ whole genome shotgun (WGS) entry which is preliminary data.</text>
</comment>
<dbReference type="Pfam" id="PF01177">
    <property type="entry name" value="Asp_Glu_race"/>
    <property type="match status" value="1"/>
</dbReference>
<evidence type="ECO:0008006" key="4">
    <source>
        <dbReference type="Google" id="ProtNLM"/>
    </source>
</evidence>